<dbReference type="EMBL" id="JAAOAN010000610">
    <property type="protein sequence ID" value="KAF5702598.1"/>
    <property type="molecule type" value="Genomic_DNA"/>
</dbReference>
<evidence type="ECO:0000256" key="1">
    <source>
        <dbReference type="ARBA" id="ARBA00004141"/>
    </source>
</evidence>
<evidence type="ECO:0000313" key="10">
    <source>
        <dbReference type="Proteomes" id="UP000544331"/>
    </source>
</evidence>
<accession>A0A8H6D3K5</accession>
<evidence type="ECO:0000256" key="4">
    <source>
        <dbReference type="ARBA" id="ARBA00023136"/>
    </source>
</evidence>
<dbReference type="AlphaFoldDB" id="A0A8H6D3K5"/>
<feature type="transmembrane region" description="Helical" evidence="7">
    <location>
        <begin position="389"/>
        <end position="414"/>
    </location>
</feature>
<feature type="transmembrane region" description="Helical" evidence="7">
    <location>
        <begin position="335"/>
        <end position="356"/>
    </location>
</feature>
<feature type="transmembrane region" description="Helical" evidence="7">
    <location>
        <begin position="141"/>
        <end position="161"/>
    </location>
</feature>
<feature type="transmembrane region" description="Helical" evidence="7">
    <location>
        <begin position="362"/>
        <end position="382"/>
    </location>
</feature>
<dbReference type="Gene3D" id="1.20.1720.10">
    <property type="entry name" value="Multidrug resistance protein D"/>
    <property type="match status" value="1"/>
</dbReference>
<keyword evidence="2 7" id="KW-0812">Transmembrane</keyword>
<evidence type="ECO:0000256" key="6">
    <source>
        <dbReference type="SAM" id="MobiDB-lite"/>
    </source>
</evidence>
<feature type="transmembrane region" description="Helical" evidence="7">
    <location>
        <begin position="298"/>
        <end position="323"/>
    </location>
</feature>
<proteinExistence type="predicted"/>
<keyword evidence="3 7" id="KW-1133">Transmembrane helix</keyword>
<keyword evidence="4 7" id="KW-0472">Membrane</keyword>
<dbReference type="GO" id="GO:0016020">
    <property type="term" value="C:membrane"/>
    <property type="evidence" value="ECO:0007669"/>
    <property type="project" value="UniProtKB-SubCell"/>
</dbReference>
<protein>
    <submittedName>
        <fullName evidence="9">Aminotriazole resistance protein</fullName>
    </submittedName>
</protein>
<gene>
    <name evidence="9" type="ORF">FMUND_13412</name>
</gene>
<dbReference type="SUPFAM" id="SSF103473">
    <property type="entry name" value="MFS general substrate transporter"/>
    <property type="match status" value="1"/>
</dbReference>
<evidence type="ECO:0000313" key="9">
    <source>
        <dbReference type="EMBL" id="KAF5702598.1"/>
    </source>
</evidence>
<reference evidence="9 10" key="1">
    <citation type="submission" date="2020-05" db="EMBL/GenBank/DDBJ databases">
        <title>Identification and distribution of gene clusters putatively required for synthesis of sphingolipid metabolism inhibitors in phylogenetically diverse species of the filamentous fungus Fusarium.</title>
        <authorList>
            <person name="Kim H.-S."/>
            <person name="Busman M."/>
            <person name="Brown D.W."/>
            <person name="Divon H."/>
            <person name="Uhlig S."/>
            <person name="Proctor R.H."/>
        </authorList>
    </citation>
    <scope>NUCLEOTIDE SEQUENCE [LARGE SCALE GENOMIC DNA]</scope>
    <source>
        <strain evidence="9 10">NRRL 66235</strain>
    </source>
</reference>
<dbReference type="Gene3D" id="1.20.1250.20">
    <property type="entry name" value="MFS general substrate transporter like domains"/>
    <property type="match status" value="1"/>
</dbReference>
<dbReference type="InterPro" id="IPR020846">
    <property type="entry name" value="MFS_dom"/>
</dbReference>
<dbReference type="OrthoDB" id="2130629at2759"/>
<dbReference type="InterPro" id="IPR011701">
    <property type="entry name" value="MFS"/>
</dbReference>
<dbReference type="Pfam" id="PF07690">
    <property type="entry name" value="MFS_1"/>
    <property type="match status" value="2"/>
</dbReference>
<evidence type="ECO:0000256" key="2">
    <source>
        <dbReference type="ARBA" id="ARBA00022692"/>
    </source>
</evidence>
<feature type="transmembrane region" description="Helical" evidence="7">
    <location>
        <begin position="117"/>
        <end position="135"/>
    </location>
</feature>
<organism evidence="9 10">
    <name type="scientific">Fusarium mundagurra</name>
    <dbReference type="NCBI Taxonomy" id="1567541"/>
    <lineage>
        <taxon>Eukaryota</taxon>
        <taxon>Fungi</taxon>
        <taxon>Dikarya</taxon>
        <taxon>Ascomycota</taxon>
        <taxon>Pezizomycotina</taxon>
        <taxon>Sordariomycetes</taxon>
        <taxon>Hypocreomycetidae</taxon>
        <taxon>Hypocreales</taxon>
        <taxon>Nectriaceae</taxon>
        <taxon>Fusarium</taxon>
        <taxon>Fusarium fujikuroi species complex</taxon>
    </lineage>
</organism>
<feature type="transmembrane region" description="Helical" evidence="7">
    <location>
        <begin position="258"/>
        <end position="278"/>
    </location>
</feature>
<dbReference type="PANTHER" id="PTHR42718:SF27">
    <property type="entry name" value="TRANSPORTER, PUTATIVE-RELATED"/>
    <property type="match status" value="1"/>
</dbReference>
<evidence type="ECO:0000256" key="5">
    <source>
        <dbReference type="ARBA" id="ARBA00023180"/>
    </source>
</evidence>
<dbReference type="PANTHER" id="PTHR42718">
    <property type="entry name" value="MAJOR FACILITATOR SUPERFAMILY MULTIDRUG TRANSPORTER MFSC"/>
    <property type="match status" value="1"/>
</dbReference>
<feature type="domain" description="Major facilitator superfamily (MFS) profile" evidence="8">
    <location>
        <begin position="49"/>
        <end position="495"/>
    </location>
</feature>
<feature type="transmembrane region" description="Helical" evidence="7">
    <location>
        <begin position="471"/>
        <end position="491"/>
    </location>
</feature>
<dbReference type="PROSITE" id="PS50850">
    <property type="entry name" value="MFS"/>
    <property type="match status" value="1"/>
</dbReference>
<dbReference type="Proteomes" id="UP000544331">
    <property type="component" value="Unassembled WGS sequence"/>
</dbReference>
<evidence type="ECO:0000259" key="8">
    <source>
        <dbReference type="PROSITE" id="PS50850"/>
    </source>
</evidence>
<keyword evidence="5" id="KW-0325">Glycoprotein</keyword>
<feature type="transmembrane region" description="Helical" evidence="7">
    <location>
        <begin position="91"/>
        <end position="110"/>
    </location>
</feature>
<dbReference type="InterPro" id="IPR036259">
    <property type="entry name" value="MFS_trans_sf"/>
</dbReference>
<keyword evidence="10" id="KW-1185">Reference proteome</keyword>
<feature type="transmembrane region" description="Helical" evidence="7">
    <location>
        <begin position="51"/>
        <end position="71"/>
    </location>
</feature>
<feature type="transmembrane region" description="Helical" evidence="7">
    <location>
        <begin position="226"/>
        <end position="246"/>
    </location>
</feature>
<sequence>MTTQTQTLLEDMLPSTTEAQTYVDSPPNSVANSSTPAPAVASRVQKIAVTFQLSGVNFAASATNGLIVVGLPQMTADLSLPPSLAFWPSSVQGLATASTLLLAGALADVLGARSVDLLGCILSGSLMLACGFVRAGEQLVALRALQGVALALHLSSSVALVTRTLARGRGRNFAFACLGLSQPLGFSFGLVLGGVLVETIGWRSGWFLYGGINLVLSASVATKIDWLGTLLASAFMALLSYFLAIISTDVYRIKDASSIVLLSLSLVALPLFVGWMHLQVKRGLPALIPNAFWRNHSFTTICVTIALSNAVINSLELFASLFFQEVQHLSALKAAIRILPSVVVGVALNFTTGLVVHRIPAIWLVVITSILTAISPLLMAVIDPAWTYWTAAFFAQVLMPFSADVLFTVGLIVVTETFSEDKQAVAGSVFNAASQFGNAMGLAVMQVISTLVSKQHAGSKPAEALLQGYKASFWAMFSFMVVCALIGGVGLRKAGKVGLKQE</sequence>
<name>A0A8H6D3K5_9HYPO</name>
<evidence type="ECO:0000256" key="7">
    <source>
        <dbReference type="SAM" id="Phobius"/>
    </source>
</evidence>
<evidence type="ECO:0000256" key="3">
    <source>
        <dbReference type="ARBA" id="ARBA00022989"/>
    </source>
</evidence>
<dbReference type="GO" id="GO:0022857">
    <property type="term" value="F:transmembrane transporter activity"/>
    <property type="evidence" value="ECO:0007669"/>
    <property type="project" value="InterPro"/>
</dbReference>
<feature type="region of interest" description="Disordered" evidence="6">
    <location>
        <begin position="1"/>
        <end position="35"/>
    </location>
</feature>
<comment type="caution">
    <text evidence="9">The sequence shown here is derived from an EMBL/GenBank/DDBJ whole genome shotgun (WGS) entry which is preliminary data.</text>
</comment>
<comment type="subcellular location">
    <subcellularLocation>
        <location evidence="1">Membrane</location>
        <topology evidence="1">Multi-pass membrane protein</topology>
    </subcellularLocation>
</comment>
<feature type="transmembrane region" description="Helical" evidence="7">
    <location>
        <begin position="173"/>
        <end position="197"/>
    </location>
</feature>